<accession>A0A371DQ46</accession>
<protein>
    <submittedName>
        <fullName evidence="1">Uncharacterized protein</fullName>
    </submittedName>
</protein>
<name>A0A371DQ46_9APHY</name>
<organism evidence="1 2">
    <name type="scientific">Lentinus brumalis</name>
    <dbReference type="NCBI Taxonomy" id="2498619"/>
    <lineage>
        <taxon>Eukaryota</taxon>
        <taxon>Fungi</taxon>
        <taxon>Dikarya</taxon>
        <taxon>Basidiomycota</taxon>
        <taxon>Agaricomycotina</taxon>
        <taxon>Agaricomycetes</taxon>
        <taxon>Polyporales</taxon>
        <taxon>Polyporaceae</taxon>
        <taxon>Lentinus</taxon>
    </lineage>
</organism>
<dbReference type="SUPFAM" id="SSF53098">
    <property type="entry name" value="Ribonuclease H-like"/>
    <property type="match status" value="1"/>
</dbReference>
<dbReference type="OrthoDB" id="2751120at2759"/>
<feature type="non-terminal residue" evidence="1">
    <location>
        <position position="164"/>
    </location>
</feature>
<evidence type="ECO:0000313" key="1">
    <source>
        <dbReference type="EMBL" id="RDX54667.1"/>
    </source>
</evidence>
<dbReference type="AlphaFoldDB" id="A0A371DQ46"/>
<dbReference type="EMBL" id="KZ857384">
    <property type="protein sequence ID" value="RDX54667.1"/>
    <property type="molecule type" value="Genomic_DNA"/>
</dbReference>
<reference evidence="1 2" key="1">
    <citation type="journal article" date="2018" name="Biotechnol. Biofuels">
        <title>Integrative visual omics of the white-rot fungus Polyporus brumalis exposes the biotechnological potential of its oxidative enzymes for delignifying raw plant biomass.</title>
        <authorList>
            <person name="Miyauchi S."/>
            <person name="Rancon A."/>
            <person name="Drula E."/>
            <person name="Hage H."/>
            <person name="Chaduli D."/>
            <person name="Favel A."/>
            <person name="Grisel S."/>
            <person name="Henrissat B."/>
            <person name="Herpoel-Gimbert I."/>
            <person name="Ruiz-Duenas F.J."/>
            <person name="Chevret D."/>
            <person name="Hainaut M."/>
            <person name="Lin J."/>
            <person name="Wang M."/>
            <person name="Pangilinan J."/>
            <person name="Lipzen A."/>
            <person name="Lesage-Meessen L."/>
            <person name="Navarro D."/>
            <person name="Riley R."/>
            <person name="Grigoriev I.V."/>
            <person name="Zhou S."/>
            <person name="Raouche S."/>
            <person name="Rosso M.N."/>
        </authorList>
    </citation>
    <scope>NUCLEOTIDE SEQUENCE [LARGE SCALE GENOMIC DNA]</scope>
    <source>
        <strain evidence="1 2">BRFM 1820</strain>
    </source>
</reference>
<dbReference type="InterPro" id="IPR012337">
    <property type="entry name" value="RNaseH-like_sf"/>
</dbReference>
<evidence type="ECO:0000313" key="2">
    <source>
        <dbReference type="Proteomes" id="UP000256964"/>
    </source>
</evidence>
<proteinExistence type="predicted"/>
<keyword evidence="2" id="KW-1185">Reference proteome</keyword>
<sequence>QVRKLAFKIVNSSTILLPAWYDLCRQLNMAEKLIPRDVPTRWNSTYDMAVATVEYEAVYKRITADKELGLRGYELTRREWIILRQLRDILKDATLFFSRGSPTIASVIPAMDLIDTKLGDAARETDDTVLDPAIRTAAGIAKRTINRYYKISDMSSTYRIAMGE</sequence>
<dbReference type="Proteomes" id="UP000256964">
    <property type="component" value="Unassembled WGS sequence"/>
</dbReference>
<feature type="non-terminal residue" evidence="1">
    <location>
        <position position="1"/>
    </location>
</feature>
<gene>
    <name evidence="1" type="ORF">OH76DRAFT_1327007</name>
</gene>